<dbReference type="InterPro" id="IPR007999">
    <property type="entry name" value="DUF745"/>
</dbReference>
<feature type="coiled-coil region" evidence="1">
    <location>
        <begin position="107"/>
        <end position="240"/>
    </location>
</feature>
<dbReference type="PANTHER" id="PTHR37161">
    <property type="entry name" value="HDC10475"/>
    <property type="match status" value="1"/>
</dbReference>
<evidence type="ECO:0000313" key="5">
    <source>
        <dbReference type="Proteomes" id="UP000000304"/>
    </source>
</evidence>
<dbReference type="KEGG" id="dsi:Dsimw501_GD20435"/>
<sequence>MPGTKALLLVLLLLRAFPRLESFHYRPAETNAKQCLSGLYGDASIEGSAGAGGMGGGSEGCGEPNSKKGAGCSAGTGVFGRGDPKQKASNIAQKAAQEAKAASDSQMAAAEAAASQVKNELAAKAAQSARAAEAALAGKQQIVEQLQQEMTEADAVVTEVTSSLQNTQTNANAAASAAHEAQSQLNQLKNLVIAATSNLANIENVASGAQQELAEKTQLLEAAKHRVDNLGRQMTEAKTDFEKTKQAAYKAACAAVEAKQKAQRSRRMTHRQQVRWGLRPRKLAGKYSAGSSQNLAPNSRIN</sequence>
<dbReference type="SMR" id="B4R0F7"/>
<dbReference type="AlphaFoldDB" id="B4R0F7"/>
<evidence type="ECO:0000256" key="2">
    <source>
        <dbReference type="SAM" id="MobiDB-lite"/>
    </source>
</evidence>
<dbReference type="PhylomeDB" id="B4R0F7"/>
<dbReference type="PANTHER" id="PTHR37161:SF2">
    <property type="entry name" value="AT11648P-RELATED"/>
    <property type="match status" value="1"/>
</dbReference>
<dbReference type="OrthoDB" id="7868124at2759"/>
<dbReference type="HOGENOM" id="CLU_049377_2_0_1"/>
<feature type="compositionally biased region" description="Basic residues" evidence="2">
    <location>
        <begin position="261"/>
        <end position="284"/>
    </location>
</feature>
<dbReference type="STRING" id="7240.B4R0F7"/>
<keyword evidence="1" id="KW-0175">Coiled coil</keyword>
<keyword evidence="5" id="KW-1185">Reference proteome</keyword>
<reference evidence="4 5" key="1">
    <citation type="journal article" date="2007" name="Nature">
        <title>Evolution of genes and genomes on the Drosophila phylogeny.</title>
        <authorList>
            <consortium name="Drosophila 12 Genomes Consortium"/>
            <person name="Clark A.G."/>
            <person name="Eisen M.B."/>
            <person name="Smith D.R."/>
            <person name="Bergman C.M."/>
            <person name="Oliver B."/>
            <person name="Markow T.A."/>
            <person name="Kaufman T.C."/>
            <person name="Kellis M."/>
            <person name="Gelbart W."/>
            <person name="Iyer V.N."/>
            <person name="Pollard D.A."/>
            <person name="Sackton T.B."/>
            <person name="Larracuente A.M."/>
            <person name="Singh N.D."/>
            <person name="Abad J.P."/>
            <person name="Abt D.N."/>
            <person name="Adryan B."/>
            <person name="Aguade M."/>
            <person name="Akashi H."/>
            <person name="Anderson W.W."/>
            <person name="Aquadro C.F."/>
            <person name="Ardell D.H."/>
            <person name="Arguello R."/>
            <person name="Artieri C.G."/>
            <person name="Barbash D.A."/>
            <person name="Barker D."/>
            <person name="Barsanti P."/>
            <person name="Batterham P."/>
            <person name="Batzoglou S."/>
            <person name="Begun D."/>
            <person name="Bhutkar A."/>
            <person name="Blanco E."/>
            <person name="Bosak S.A."/>
            <person name="Bradley R.K."/>
            <person name="Brand A.D."/>
            <person name="Brent M.R."/>
            <person name="Brooks A.N."/>
            <person name="Brown R.H."/>
            <person name="Butlin R.K."/>
            <person name="Caggese C."/>
            <person name="Calvi B.R."/>
            <person name="Bernardo de Carvalho A."/>
            <person name="Caspi A."/>
            <person name="Castrezana S."/>
            <person name="Celniker S.E."/>
            <person name="Chang J.L."/>
            <person name="Chapple C."/>
            <person name="Chatterji S."/>
            <person name="Chinwalla A."/>
            <person name="Civetta A."/>
            <person name="Clifton S.W."/>
            <person name="Comeron J.M."/>
            <person name="Costello J.C."/>
            <person name="Coyne J.A."/>
            <person name="Daub J."/>
            <person name="David R.G."/>
            <person name="Delcher A.L."/>
            <person name="Delehaunty K."/>
            <person name="Do C.B."/>
            <person name="Ebling H."/>
            <person name="Edwards K."/>
            <person name="Eickbush T."/>
            <person name="Evans J.D."/>
            <person name="Filipski A."/>
            <person name="Findeiss S."/>
            <person name="Freyhult E."/>
            <person name="Fulton L."/>
            <person name="Fulton R."/>
            <person name="Garcia A.C."/>
            <person name="Gardiner A."/>
            <person name="Garfield D.A."/>
            <person name="Garvin B.E."/>
            <person name="Gibson G."/>
            <person name="Gilbert D."/>
            <person name="Gnerre S."/>
            <person name="Godfrey J."/>
            <person name="Good R."/>
            <person name="Gotea V."/>
            <person name="Gravely B."/>
            <person name="Greenberg A.J."/>
            <person name="Griffiths-Jones S."/>
            <person name="Gross S."/>
            <person name="Guigo R."/>
            <person name="Gustafson E.A."/>
            <person name="Haerty W."/>
            <person name="Hahn M.W."/>
            <person name="Halligan D.L."/>
            <person name="Halpern A.L."/>
            <person name="Halter G.M."/>
            <person name="Han M.V."/>
            <person name="Heger A."/>
            <person name="Hillier L."/>
            <person name="Hinrichs A.S."/>
            <person name="Holmes I."/>
            <person name="Hoskins R.A."/>
            <person name="Hubisz M.J."/>
            <person name="Hultmark D."/>
            <person name="Huntley M.A."/>
            <person name="Jaffe D.B."/>
            <person name="Jagadeeshan S."/>
            <person name="Jeck W.R."/>
            <person name="Johnson J."/>
            <person name="Jones C.D."/>
            <person name="Jordan W.C."/>
            <person name="Karpen G.H."/>
            <person name="Kataoka E."/>
            <person name="Keightley P.D."/>
            <person name="Kheradpour P."/>
            <person name="Kirkness E.F."/>
            <person name="Koerich L.B."/>
            <person name="Kristiansen K."/>
            <person name="Kudrna D."/>
            <person name="Kulathinal R.J."/>
            <person name="Kumar S."/>
            <person name="Kwok R."/>
            <person name="Lander E."/>
            <person name="Langley C.H."/>
            <person name="Lapoint R."/>
            <person name="Lazzaro B.P."/>
            <person name="Lee S.J."/>
            <person name="Levesque L."/>
            <person name="Li R."/>
            <person name="Lin C.F."/>
            <person name="Lin M.F."/>
            <person name="Lindblad-Toh K."/>
            <person name="Llopart A."/>
            <person name="Long M."/>
            <person name="Low L."/>
            <person name="Lozovsky E."/>
            <person name="Lu J."/>
            <person name="Luo M."/>
            <person name="Machado C.A."/>
            <person name="Makalowski W."/>
            <person name="Marzo M."/>
            <person name="Matsuda M."/>
            <person name="Matzkin L."/>
            <person name="McAllister B."/>
            <person name="McBride C.S."/>
            <person name="McKernan B."/>
            <person name="McKernan K."/>
            <person name="Mendez-Lago M."/>
            <person name="Minx P."/>
            <person name="Mollenhauer M.U."/>
            <person name="Montooth K."/>
            <person name="Mount S.M."/>
            <person name="Mu X."/>
            <person name="Myers E."/>
            <person name="Negre B."/>
            <person name="Newfeld S."/>
            <person name="Nielsen R."/>
            <person name="Noor M.A."/>
            <person name="O'Grady P."/>
            <person name="Pachter L."/>
            <person name="Papaceit M."/>
            <person name="Parisi M.J."/>
            <person name="Parisi M."/>
            <person name="Parts L."/>
            <person name="Pedersen J.S."/>
            <person name="Pesole G."/>
            <person name="Phillippy A.M."/>
            <person name="Ponting C.P."/>
            <person name="Pop M."/>
            <person name="Porcelli D."/>
            <person name="Powell J.R."/>
            <person name="Prohaska S."/>
            <person name="Pruitt K."/>
            <person name="Puig M."/>
            <person name="Quesneville H."/>
            <person name="Ram K.R."/>
            <person name="Rand D."/>
            <person name="Rasmussen M.D."/>
            <person name="Reed L.K."/>
            <person name="Reenan R."/>
            <person name="Reily A."/>
            <person name="Remington K.A."/>
            <person name="Rieger T.T."/>
            <person name="Ritchie M.G."/>
            <person name="Robin C."/>
            <person name="Rogers Y.H."/>
            <person name="Rohde C."/>
            <person name="Rozas J."/>
            <person name="Rubenfield M.J."/>
            <person name="Ruiz A."/>
            <person name="Russo S."/>
            <person name="Salzberg S.L."/>
            <person name="Sanchez-Gracia A."/>
            <person name="Saranga D.J."/>
            <person name="Sato H."/>
            <person name="Schaeffer S.W."/>
            <person name="Schatz M.C."/>
            <person name="Schlenke T."/>
            <person name="Schwartz R."/>
            <person name="Segarra C."/>
            <person name="Singh R.S."/>
            <person name="Sirot L."/>
            <person name="Sirota M."/>
            <person name="Sisneros N.B."/>
            <person name="Smith C.D."/>
            <person name="Smith T.F."/>
            <person name="Spieth J."/>
            <person name="Stage D.E."/>
            <person name="Stark A."/>
            <person name="Stephan W."/>
            <person name="Strausberg R.L."/>
            <person name="Strempel S."/>
            <person name="Sturgill D."/>
            <person name="Sutton G."/>
            <person name="Sutton G.G."/>
            <person name="Tao W."/>
            <person name="Teichmann S."/>
            <person name="Tobari Y.N."/>
            <person name="Tomimura Y."/>
            <person name="Tsolas J.M."/>
            <person name="Valente V.L."/>
            <person name="Venter E."/>
            <person name="Venter J.C."/>
            <person name="Vicario S."/>
            <person name="Vieira F.G."/>
            <person name="Vilella A.J."/>
            <person name="Villasante A."/>
            <person name="Walenz B."/>
            <person name="Wang J."/>
            <person name="Wasserman M."/>
            <person name="Watts T."/>
            <person name="Wilson D."/>
            <person name="Wilson R.K."/>
            <person name="Wing R.A."/>
            <person name="Wolfner M.F."/>
            <person name="Wong A."/>
            <person name="Wong G.K."/>
            <person name="Wu C.I."/>
            <person name="Wu G."/>
            <person name="Yamamoto D."/>
            <person name="Yang H.P."/>
            <person name="Yang S.P."/>
            <person name="Yorke J.A."/>
            <person name="Yoshida K."/>
            <person name="Zdobnov E."/>
            <person name="Zhang P."/>
            <person name="Zhang Y."/>
            <person name="Zimin A.V."/>
            <person name="Baldwin J."/>
            <person name="Abdouelleil A."/>
            <person name="Abdulkadir J."/>
            <person name="Abebe A."/>
            <person name="Abera B."/>
            <person name="Abreu J."/>
            <person name="Acer S.C."/>
            <person name="Aftuck L."/>
            <person name="Alexander A."/>
            <person name="An P."/>
            <person name="Anderson E."/>
            <person name="Anderson S."/>
            <person name="Arachi H."/>
            <person name="Azer M."/>
            <person name="Bachantsang P."/>
            <person name="Barry A."/>
            <person name="Bayul T."/>
            <person name="Berlin A."/>
            <person name="Bessette D."/>
            <person name="Bloom T."/>
            <person name="Blye J."/>
            <person name="Boguslavskiy L."/>
            <person name="Bonnet C."/>
            <person name="Boukhgalter B."/>
            <person name="Bourzgui I."/>
            <person name="Brown A."/>
            <person name="Cahill P."/>
            <person name="Channer S."/>
            <person name="Cheshatsang Y."/>
            <person name="Chuda L."/>
            <person name="Citroen M."/>
            <person name="Collymore A."/>
            <person name="Cooke P."/>
            <person name="Costello M."/>
            <person name="D'Aco K."/>
            <person name="Daza R."/>
            <person name="De Haan G."/>
            <person name="DeGray S."/>
            <person name="DeMaso C."/>
            <person name="Dhargay N."/>
            <person name="Dooley K."/>
            <person name="Dooley E."/>
            <person name="Doricent M."/>
            <person name="Dorje P."/>
            <person name="Dorjee K."/>
            <person name="Dupes A."/>
            <person name="Elong R."/>
            <person name="Falk J."/>
            <person name="Farina A."/>
            <person name="Faro S."/>
            <person name="Ferguson D."/>
            <person name="Fisher S."/>
            <person name="Foley C.D."/>
            <person name="Franke A."/>
            <person name="Friedrich D."/>
            <person name="Gadbois L."/>
            <person name="Gearin G."/>
            <person name="Gearin C.R."/>
            <person name="Giannoukos G."/>
            <person name="Goode T."/>
            <person name="Graham J."/>
            <person name="Grandbois E."/>
            <person name="Grewal S."/>
            <person name="Gyaltsen K."/>
            <person name="Hafez N."/>
            <person name="Hagos B."/>
            <person name="Hall J."/>
            <person name="Henson C."/>
            <person name="Hollinger A."/>
            <person name="Honan T."/>
            <person name="Huard M.D."/>
            <person name="Hughes L."/>
            <person name="Hurhula B."/>
            <person name="Husby M.E."/>
            <person name="Kamat A."/>
            <person name="Kanga B."/>
            <person name="Kashin S."/>
            <person name="Khazanovich D."/>
            <person name="Kisner P."/>
            <person name="Lance K."/>
            <person name="Lara M."/>
            <person name="Lee W."/>
            <person name="Lennon N."/>
            <person name="Letendre F."/>
            <person name="LeVine R."/>
            <person name="Lipovsky A."/>
            <person name="Liu X."/>
            <person name="Liu J."/>
            <person name="Liu S."/>
            <person name="Lokyitsang T."/>
            <person name="Lokyitsang Y."/>
            <person name="Lubonja R."/>
            <person name="Lui A."/>
            <person name="MacDonald P."/>
            <person name="Magnisalis V."/>
            <person name="Maru K."/>
            <person name="Matthews C."/>
            <person name="McCusker W."/>
            <person name="McDonough S."/>
            <person name="Mehta T."/>
            <person name="Meldrim J."/>
            <person name="Meneus L."/>
            <person name="Mihai O."/>
            <person name="Mihalev A."/>
            <person name="Mihova T."/>
            <person name="Mittelman R."/>
            <person name="Mlenga V."/>
            <person name="Montmayeur A."/>
            <person name="Mulrain L."/>
            <person name="Navidi A."/>
            <person name="Naylor J."/>
            <person name="Negash T."/>
            <person name="Nguyen T."/>
            <person name="Nguyen N."/>
            <person name="Nicol R."/>
            <person name="Norbu C."/>
            <person name="Norbu N."/>
            <person name="Novod N."/>
            <person name="O'Neill B."/>
            <person name="Osman S."/>
            <person name="Markiewicz E."/>
            <person name="Oyono O.L."/>
            <person name="Patti C."/>
            <person name="Phunkhang P."/>
            <person name="Pierre F."/>
            <person name="Priest M."/>
            <person name="Raghuraman S."/>
            <person name="Rege F."/>
            <person name="Reyes R."/>
            <person name="Rise C."/>
            <person name="Rogov P."/>
            <person name="Ross K."/>
            <person name="Ryan E."/>
            <person name="Settipalli S."/>
            <person name="Shea T."/>
            <person name="Sherpa N."/>
            <person name="Shi L."/>
            <person name="Shih D."/>
            <person name="Sparrow T."/>
            <person name="Spaulding J."/>
            <person name="Stalker J."/>
            <person name="Stange-Thomann N."/>
            <person name="Stavropoulos S."/>
            <person name="Stone C."/>
            <person name="Strader C."/>
            <person name="Tesfaye S."/>
            <person name="Thomson T."/>
            <person name="Thoulutsang Y."/>
            <person name="Thoulutsang D."/>
            <person name="Topham K."/>
            <person name="Topping I."/>
            <person name="Tsamla T."/>
            <person name="Vassiliev H."/>
            <person name="Vo A."/>
            <person name="Wangchuk T."/>
            <person name="Wangdi T."/>
            <person name="Weiand M."/>
            <person name="Wilkinson J."/>
            <person name="Wilson A."/>
            <person name="Yadav S."/>
            <person name="Young G."/>
            <person name="Yu Q."/>
            <person name="Zembek L."/>
            <person name="Zhong D."/>
            <person name="Zimmer A."/>
            <person name="Zwirko Z."/>
            <person name="Jaffe D.B."/>
            <person name="Alvarez P."/>
            <person name="Brockman W."/>
            <person name="Butler J."/>
            <person name="Chin C."/>
            <person name="Gnerre S."/>
            <person name="Grabherr M."/>
            <person name="Kleber M."/>
            <person name="Mauceli E."/>
            <person name="MacCallum I."/>
        </authorList>
    </citation>
    <scope>NUCLEOTIDE SEQUENCE [LARGE SCALE GENOMIC DNA]</scope>
    <source>
        <strain evidence="5">white501</strain>
    </source>
</reference>
<name>B4R0F7_DROSI</name>
<dbReference type="Pfam" id="PF05335">
    <property type="entry name" value="DUF745"/>
    <property type="match status" value="1"/>
</dbReference>
<feature type="region of interest" description="Disordered" evidence="2">
    <location>
        <begin position="260"/>
        <end position="302"/>
    </location>
</feature>
<protein>
    <submittedName>
        <fullName evidence="4">GD20435</fullName>
    </submittedName>
</protein>
<feature type="compositionally biased region" description="Polar residues" evidence="2">
    <location>
        <begin position="289"/>
        <end position="302"/>
    </location>
</feature>
<keyword evidence="3" id="KW-0732">Signal</keyword>
<feature type="signal peptide" evidence="3">
    <location>
        <begin position="1"/>
        <end position="22"/>
    </location>
</feature>
<accession>B4R0F7</accession>
<evidence type="ECO:0000256" key="3">
    <source>
        <dbReference type="SAM" id="SignalP"/>
    </source>
</evidence>
<dbReference type="Bgee" id="FBgn0191907">
    <property type="expression patterns" value="Expressed in male reproductive system and 2 other cell types or tissues"/>
</dbReference>
<evidence type="ECO:0000313" key="4">
    <source>
        <dbReference type="EMBL" id="EDX12972.1"/>
    </source>
</evidence>
<proteinExistence type="predicted"/>
<dbReference type="OMA" id="FHYRPAE"/>
<feature type="chain" id="PRO_5002821471" evidence="3">
    <location>
        <begin position="23"/>
        <end position="302"/>
    </location>
</feature>
<dbReference type="Proteomes" id="UP000000304">
    <property type="component" value="Chromosome 3R"/>
</dbReference>
<gene>
    <name evidence="4" type="primary">Dsim\GD20435</name>
    <name evidence="4" type="ORF">Dsim_GD20435</name>
</gene>
<organism evidence="4 5">
    <name type="scientific">Drosophila simulans</name>
    <name type="common">Fruit fly</name>
    <dbReference type="NCBI Taxonomy" id="7240"/>
    <lineage>
        <taxon>Eukaryota</taxon>
        <taxon>Metazoa</taxon>
        <taxon>Ecdysozoa</taxon>
        <taxon>Arthropoda</taxon>
        <taxon>Hexapoda</taxon>
        <taxon>Insecta</taxon>
        <taxon>Pterygota</taxon>
        <taxon>Neoptera</taxon>
        <taxon>Endopterygota</taxon>
        <taxon>Diptera</taxon>
        <taxon>Brachycera</taxon>
        <taxon>Muscomorpha</taxon>
        <taxon>Ephydroidea</taxon>
        <taxon>Drosophilidae</taxon>
        <taxon>Drosophila</taxon>
        <taxon>Sophophora</taxon>
    </lineage>
</organism>
<dbReference type="EMBL" id="CM000364">
    <property type="protein sequence ID" value="EDX12972.1"/>
    <property type="molecule type" value="Genomic_DNA"/>
</dbReference>
<evidence type="ECO:0000256" key="1">
    <source>
        <dbReference type="SAM" id="Coils"/>
    </source>
</evidence>